<protein>
    <recommendedName>
        <fullName evidence="2">histidine kinase</fullName>
        <ecNumber evidence="2">2.7.13.3</ecNumber>
    </recommendedName>
</protein>
<feature type="domain" description="Protein kinase" evidence="7">
    <location>
        <begin position="14"/>
        <end position="296"/>
    </location>
</feature>
<comment type="caution">
    <text evidence="9">The sequence shown here is derived from an EMBL/GenBank/DDBJ whole genome shotgun (WGS) entry which is preliminary data.</text>
</comment>
<dbReference type="Gene3D" id="3.30.565.10">
    <property type="entry name" value="Histidine kinase-like ATPase, C-terminal domain"/>
    <property type="match status" value="1"/>
</dbReference>
<dbReference type="EC" id="2.7.13.3" evidence="2"/>
<feature type="domain" description="Histidine kinase" evidence="8">
    <location>
        <begin position="1613"/>
        <end position="1865"/>
    </location>
</feature>
<dbReference type="InterPro" id="IPR008271">
    <property type="entry name" value="Ser/Thr_kinase_AS"/>
</dbReference>
<dbReference type="SMART" id="SM00220">
    <property type="entry name" value="S_TKc"/>
    <property type="match status" value="1"/>
</dbReference>
<dbReference type="InterPro" id="IPR029016">
    <property type="entry name" value="GAF-like_dom_sf"/>
</dbReference>
<dbReference type="InterPro" id="IPR053159">
    <property type="entry name" value="Hybrid_Histidine_Kinase"/>
</dbReference>
<evidence type="ECO:0000256" key="6">
    <source>
        <dbReference type="SAM" id="Coils"/>
    </source>
</evidence>
<dbReference type="PRINTS" id="PR00344">
    <property type="entry name" value="BCTRLSENSOR"/>
</dbReference>
<dbReference type="Gene3D" id="3.30.450.40">
    <property type="match status" value="1"/>
</dbReference>
<dbReference type="GO" id="GO:0005524">
    <property type="term" value="F:ATP binding"/>
    <property type="evidence" value="ECO:0007669"/>
    <property type="project" value="InterPro"/>
</dbReference>
<keyword evidence="6" id="KW-0175">Coiled coil</keyword>
<dbReference type="InterPro" id="IPR003018">
    <property type="entry name" value="GAF"/>
</dbReference>
<dbReference type="CDD" id="cd00082">
    <property type="entry name" value="HisKA"/>
    <property type="match status" value="1"/>
</dbReference>
<evidence type="ECO:0000256" key="1">
    <source>
        <dbReference type="ARBA" id="ARBA00000085"/>
    </source>
</evidence>
<dbReference type="Gene3D" id="3.30.200.20">
    <property type="entry name" value="Phosphorylase Kinase, domain 1"/>
    <property type="match status" value="1"/>
</dbReference>
<dbReference type="CDD" id="cd14014">
    <property type="entry name" value="STKc_PknB_like"/>
    <property type="match status" value="1"/>
</dbReference>
<dbReference type="GO" id="GO:0004674">
    <property type="term" value="F:protein serine/threonine kinase activity"/>
    <property type="evidence" value="ECO:0007669"/>
    <property type="project" value="UniProtKB-KW"/>
</dbReference>
<evidence type="ECO:0000256" key="3">
    <source>
        <dbReference type="ARBA" id="ARBA00022553"/>
    </source>
</evidence>
<reference evidence="9" key="2">
    <citation type="journal article" date="2019" name="Genome Biol. Evol.">
        <title>Day and night: Metabolic profiles and evolutionary relationships of six axenic non-marine cyanobacteria.</title>
        <authorList>
            <person name="Will S.E."/>
            <person name="Henke P."/>
            <person name="Boedeker C."/>
            <person name="Huang S."/>
            <person name="Brinkmann H."/>
            <person name="Rohde M."/>
            <person name="Jarek M."/>
            <person name="Friedl T."/>
            <person name="Seufert S."/>
            <person name="Schumacher M."/>
            <person name="Overmann J."/>
            <person name="Neumann-Schaal M."/>
            <person name="Petersen J."/>
        </authorList>
    </citation>
    <scope>NUCLEOTIDE SEQUENCE [LARGE SCALE GENOMIC DNA]</scope>
    <source>
        <strain evidence="9">PCC 7102</strain>
    </source>
</reference>
<evidence type="ECO:0000313" key="9">
    <source>
        <dbReference type="EMBL" id="RUT09074.1"/>
    </source>
</evidence>
<dbReference type="SMART" id="SM00065">
    <property type="entry name" value="GAF"/>
    <property type="match status" value="1"/>
</dbReference>
<dbReference type="InterPro" id="IPR000719">
    <property type="entry name" value="Prot_kinase_dom"/>
</dbReference>
<keyword evidence="9" id="KW-0723">Serine/threonine-protein kinase</keyword>
<dbReference type="InterPro" id="IPR004358">
    <property type="entry name" value="Sig_transdc_His_kin-like_C"/>
</dbReference>
<name>A0A433VSL5_9CYAN</name>
<dbReference type="Pfam" id="PF13191">
    <property type="entry name" value="AAA_16"/>
    <property type="match status" value="1"/>
</dbReference>
<dbReference type="SUPFAM" id="SSF47384">
    <property type="entry name" value="Homodimeric domain of signal transducing histidine kinase"/>
    <property type="match status" value="1"/>
</dbReference>
<proteinExistence type="predicted"/>
<dbReference type="Pfam" id="PF01590">
    <property type="entry name" value="GAF"/>
    <property type="match status" value="1"/>
</dbReference>
<dbReference type="GO" id="GO:0000155">
    <property type="term" value="F:phosphorelay sensor kinase activity"/>
    <property type="evidence" value="ECO:0007669"/>
    <property type="project" value="InterPro"/>
</dbReference>
<dbReference type="InterPro" id="IPR027417">
    <property type="entry name" value="P-loop_NTPase"/>
</dbReference>
<keyword evidence="10" id="KW-1185">Reference proteome</keyword>
<keyword evidence="5" id="KW-0902">Two-component regulatory system</keyword>
<dbReference type="InterPro" id="IPR003594">
    <property type="entry name" value="HATPase_dom"/>
</dbReference>
<dbReference type="Proteomes" id="UP000271624">
    <property type="component" value="Unassembled WGS sequence"/>
</dbReference>
<dbReference type="Pfam" id="PF02518">
    <property type="entry name" value="HATPase_c"/>
    <property type="match status" value="1"/>
</dbReference>
<comment type="catalytic activity">
    <reaction evidence="1">
        <text>ATP + protein L-histidine = ADP + protein N-phospho-L-histidine.</text>
        <dbReference type="EC" id="2.7.13.3"/>
    </reaction>
</comment>
<dbReference type="InterPro" id="IPR003661">
    <property type="entry name" value="HisK_dim/P_dom"/>
</dbReference>
<dbReference type="Gene3D" id="1.10.510.10">
    <property type="entry name" value="Transferase(Phosphotransferase) domain 1"/>
    <property type="match status" value="1"/>
</dbReference>
<dbReference type="Pfam" id="PF00069">
    <property type="entry name" value="Pkinase"/>
    <property type="match status" value="1"/>
</dbReference>
<evidence type="ECO:0000256" key="5">
    <source>
        <dbReference type="ARBA" id="ARBA00023012"/>
    </source>
</evidence>
<dbReference type="RefSeq" id="WP_127079676.1">
    <property type="nucleotide sequence ID" value="NZ_RSCL01000002.1"/>
</dbReference>
<dbReference type="PANTHER" id="PTHR43642">
    <property type="entry name" value="HYBRID SIGNAL TRANSDUCTION HISTIDINE KINASE G"/>
    <property type="match status" value="1"/>
</dbReference>
<reference evidence="9" key="1">
    <citation type="submission" date="2018-12" db="EMBL/GenBank/DDBJ databases">
        <authorList>
            <person name="Will S."/>
            <person name="Neumann-Schaal M."/>
            <person name="Henke P."/>
        </authorList>
    </citation>
    <scope>NUCLEOTIDE SEQUENCE</scope>
    <source>
        <strain evidence="9">PCC 7102</strain>
    </source>
</reference>
<dbReference type="SUPFAM" id="SSF52540">
    <property type="entry name" value="P-loop containing nucleoside triphosphate hydrolases"/>
    <property type="match status" value="1"/>
</dbReference>
<keyword evidence="4 9" id="KW-0418">Kinase</keyword>
<dbReference type="PROSITE" id="PS00108">
    <property type="entry name" value="PROTEIN_KINASE_ST"/>
    <property type="match status" value="1"/>
</dbReference>
<dbReference type="InterPro" id="IPR041664">
    <property type="entry name" value="AAA_16"/>
</dbReference>
<dbReference type="PROSITE" id="PS50011">
    <property type="entry name" value="PROTEIN_KINASE_DOM"/>
    <property type="match status" value="1"/>
</dbReference>
<evidence type="ECO:0000256" key="4">
    <source>
        <dbReference type="ARBA" id="ARBA00022777"/>
    </source>
</evidence>
<evidence type="ECO:0000256" key="2">
    <source>
        <dbReference type="ARBA" id="ARBA00012438"/>
    </source>
</evidence>
<sequence length="1865" mass="212365">MSVSLNSISGLPGYHIIEEVYLGSRTVVYRGIREKDQVSVIIKMMRNDYPTFSEVAQFRNQYTITKNLSLTGVVKTYSLENYRNGYALVMEDFGGISLQDIKKLLNQEETKVENYRYLNHLLHFNNKFDFISCFLHIATSVTTALDVIHRNRIIHKDIKPANILINPTTFEVKIIDFSIASLLPKEVKQLTNPDFLEGTLAYLSPEQTGRMNRALDYRTDFYSLGVTFYELLTGILPFASNDPIELIYCHLAKQAIPIQTINQNIPSTICQIVNKLMAKNAEVRYQSALGLKHDLEVCLYSWQEMKRIVPFELAQKDISDRFLIPEKLYGRESHVETLLAAFERTSIPPQSSNVEMVLVTGISGVGKTAVVNEVHKPIIKNRGYFIKGKFDQFERDIPFAALVQAFRDLIGQLLSESETKIERWKAKILAALGEQGQVIIDIIPELKIIIGSQPEVQELSGSAAQHRFNLLFQKFIHVFAAPEHPLVIFIDDLQWADAASLKLLQLLMSDTQDSTRSLLLIGAYRNNEVDESHPLDITIKEIQKTGTKVNYIILEPLTQNQLNSLIADTLHHQEVNTTVLTQMVFTKTKGNPFFVNQFLKYLYSEKAIRFNGETVKWEYELDKIKALAFTDDVVEFMAKQLEKLPYSTQNLLKYAACIGNEFDLKTLAIINQEPIEDLTEKLWDALLEGLIVPKAETCNVLYESLNQDVVDINNYSNYKYKQGYKFVHDRVQQAAYTLISEEEKQLTHLKIGNLLFKSTPIHQREEKIFELVKQFNVAIDLITEQTTRDELAEINLTAGRKAMASTAYSAAFNYLTIGINLLAENAWEIKYELTLALYETAAEAAYLSGEFKRAKQFIEIVLAHAQTLLEQVKVYQISIETYKAQSQATEAIQVGLKVLRLLGIELPEKPNQQDVGVIFQKTQLALAGKDISKFIDLPKMNSQEKLIMMNVLVRLLPITAVTNQVLFNLIVLKQINLSLKYGNCDASAMSYGTYGIALNSHYEDIDSSYEYGQLALNILNTFNNPVFKSIVLFVVNTFLLVWKKHIKQTINPLLDAYVIGLNTGDLEHAAYSNYMYIEHSFWMGKNLLDLEKEAAQYHGKITHIQQDMPLQTLTINWQTILTLLNKTKQPYCLRSEIYDEDVMLPIYEQLGSRTPIFYLHLQKLFLNYLFHNYSLALCNAKLAEDYLDAVPSKYVISIFCLYYSLTLVKLYPEATPVEQVKILDKILLLQNRLETWAKHSPENFKHKYCLLIAEKYQIIGKRFEAIEYYELSISIAKEHGFVQEEALANELTGNFYLAWGKDKIAQIYIIDAYYCYVRWGAKAKVDELLQRYPQLLAHIIEKETFSRPSIRDSNSLPQTSLSTFCSNQTIFGSYTSISKYYDVATIIKASQVLSEKIDFYELISTLIQVVMENAGASKCALILSEGENLDLILSAVGTTLTSISTTFPFIQIDDSKDVPVSLIHYVKRTKDIFVFDDARDVAFLAGDSYIVREQPKSLLCTPIINQGKLLGILYLENNVAVGTFTRDRIKILNLLTTQAAISLENARLYKNLAQANQNLENYNHKLEEKVEARTQELSEKNQHLKQALDNLKNTQTQLIQSEKMSSLGQMVAGIAHEINNPINFIYGNITHANNYIGDLLDLINLYQQEYSPTPQIQAKNEEIDFDFLSQDLPNLLESMKIGSSRIRNIVLSLRNFSRLDEAEMKPVDIHEGIDNTLMILQHRLQAKSYRPEIKIIKEYGVLSQVNCYASKLNQAFMNILNNGIDALDELISSDKSLNYKPEIRISTELINSGRVRVKIADNGTGISQEVIHKIFDPFFTTKAVGSGTGLGLSISYQIIVDRHKGKLTCNSCLEKGTEFVIEIPT</sequence>
<dbReference type="SUPFAM" id="SSF55874">
    <property type="entry name" value="ATPase domain of HSP90 chaperone/DNA topoisomerase II/histidine kinase"/>
    <property type="match status" value="1"/>
</dbReference>
<dbReference type="InterPro" id="IPR011009">
    <property type="entry name" value="Kinase-like_dom_sf"/>
</dbReference>
<dbReference type="EMBL" id="RSCL01000002">
    <property type="protein sequence ID" value="RUT09074.1"/>
    <property type="molecule type" value="Genomic_DNA"/>
</dbReference>
<dbReference type="OrthoDB" id="517727at2"/>
<keyword evidence="3" id="KW-0597">Phosphoprotein</keyword>
<dbReference type="InterPro" id="IPR036097">
    <property type="entry name" value="HisK_dim/P_sf"/>
</dbReference>
<dbReference type="InterPro" id="IPR005467">
    <property type="entry name" value="His_kinase_dom"/>
</dbReference>
<dbReference type="SUPFAM" id="SSF55781">
    <property type="entry name" value="GAF domain-like"/>
    <property type="match status" value="1"/>
</dbReference>
<accession>A0A433VSL5</accession>
<dbReference type="PROSITE" id="PS50109">
    <property type="entry name" value="HIS_KIN"/>
    <property type="match status" value="1"/>
</dbReference>
<keyword evidence="4 9" id="KW-0808">Transferase</keyword>
<feature type="coiled-coil region" evidence="6">
    <location>
        <begin position="1545"/>
        <end position="1604"/>
    </location>
</feature>
<dbReference type="InterPro" id="IPR036890">
    <property type="entry name" value="HATPase_C_sf"/>
</dbReference>
<evidence type="ECO:0000259" key="7">
    <source>
        <dbReference type="PROSITE" id="PS50011"/>
    </source>
</evidence>
<organism evidence="9 10">
    <name type="scientific">Dulcicalothrix desertica PCC 7102</name>
    <dbReference type="NCBI Taxonomy" id="232991"/>
    <lineage>
        <taxon>Bacteria</taxon>
        <taxon>Bacillati</taxon>
        <taxon>Cyanobacteriota</taxon>
        <taxon>Cyanophyceae</taxon>
        <taxon>Nostocales</taxon>
        <taxon>Calotrichaceae</taxon>
        <taxon>Dulcicalothrix</taxon>
    </lineage>
</organism>
<dbReference type="PANTHER" id="PTHR43642:SF1">
    <property type="entry name" value="HYBRID SIGNAL TRANSDUCTION HISTIDINE KINASE G"/>
    <property type="match status" value="1"/>
</dbReference>
<dbReference type="SMART" id="SM00387">
    <property type="entry name" value="HATPase_c"/>
    <property type="match status" value="1"/>
</dbReference>
<dbReference type="Gene3D" id="1.10.287.130">
    <property type="match status" value="1"/>
</dbReference>
<evidence type="ECO:0000313" key="10">
    <source>
        <dbReference type="Proteomes" id="UP000271624"/>
    </source>
</evidence>
<dbReference type="Gene3D" id="3.40.50.300">
    <property type="entry name" value="P-loop containing nucleotide triphosphate hydrolases"/>
    <property type="match status" value="1"/>
</dbReference>
<dbReference type="SUPFAM" id="SSF56112">
    <property type="entry name" value="Protein kinase-like (PK-like)"/>
    <property type="match status" value="1"/>
</dbReference>
<evidence type="ECO:0000259" key="8">
    <source>
        <dbReference type="PROSITE" id="PS50109"/>
    </source>
</evidence>
<gene>
    <name evidence="9" type="ORF">DSM106972_011270</name>
</gene>